<dbReference type="Pfam" id="PF07202">
    <property type="entry name" value="Tcp10_C"/>
    <property type="match status" value="3"/>
</dbReference>
<protein>
    <recommendedName>
        <fullName evidence="8">Centromere protein J</fullName>
    </recommendedName>
</protein>
<keyword evidence="2" id="KW-0175">Coiled coil</keyword>
<feature type="domain" description="Centromere protein J C-terminal" evidence="4">
    <location>
        <begin position="1067"/>
        <end position="1099"/>
    </location>
</feature>
<dbReference type="Pfam" id="PF25779">
    <property type="entry name" value="Tubulin-bind_CPAP"/>
    <property type="match status" value="1"/>
</dbReference>
<feature type="region of interest" description="Disordered" evidence="3">
    <location>
        <begin position="74"/>
        <end position="99"/>
    </location>
</feature>
<feature type="domain" description="CENPJ tubulin-binding region" evidence="5">
    <location>
        <begin position="167"/>
        <end position="211"/>
    </location>
</feature>
<organism evidence="6 7">
    <name type="scientific">Pieris macdunnoughi</name>
    <dbReference type="NCBI Taxonomy" id="345717"/>
    <lineage>
        <taxon>Eukaryota</taxon>
        <taxon>Metazoa</taxon>
        <taxon>Ecdysozoa</taxon>
        <taxon>Arthropoda</taxon>
        <taxon>Hexapoda</taxon>
        <taxon>Insecta</taxon>
        <taxon>Pterygota</taxon>
        <taxon>Neoptera</taxon>
        <taxon>Endopterygota</taxon>
        <taxon>Lepidoptera</taxon>
        <taxon>Glossata</taxon>
        <taxon>Ditrysia</taxon>
        <taxon>Papilionoidea</taxon>
        <taxon>Pieridae</taxon>
        <taxon>Pierinae</taxon>
        <taxon>Pieris</taxon>
    </lineage>
</organism>
<dbReference type="InterPro" id="IPR026581">
    <property type="entry name" value="TCP10L/CENPJ"/>
</dbReference>
<evidence type="ECO:0000259" key="5">
    <source>
        <dbReference type="Pfam" id="PF25779"/>
    </source>
</evidence>
<keyword evidence="7" id="KW-1185">Reference proteome</keyword>
<dbReference type="EMBL" id="CAJOBZ010000050">
    <property type="protein sequence ID" value="CAF4917152.1"/>
    <property type="molecule type" value="Genomic_DNA"/>
</dbReference>
<dbReference type="Gene3D" id="2.60.450.20">
    <property type="match status" value="1"/>
</dbReference>
<feature type="compositionally biased region" description="Low complexity" evidence="3">
    <location>
        <begin position="867"/>
        <end position="886"/>
    </location>
</feature>
<feature type="compositionally biased region" description="Polar residues" evidence="3">
    <location>
        <begin position="122"/>
        <end position="131"/>
    </location>
</feature>
<comment type="caution">
    <text evidence="6">The sequence shown here is derived from an EMBL/GenBank/DDBJ whole genome shotgun (WGS) entry which is preliminary data.</text>
</comment>
<evidence type="ECO:0000256" key="2">
    <source>
        <dbReference type="SAM" id="Coils"/>
    </source>
</evidence>
<evidence type="ECO:0000256" key="1">
    <source>
        <dbReference type="ARBA" id="ARBA00005627"/>
    </source>
</evidence>
<feature type="compositionally biased region" description="Low complexity" evidence="3">
    <location>
        <begin position="824"/>
        <end position="839"/>
    </location>
</feature>
<dbReference type="Proteomes" id="UP000663880">
    <property type="component" value="Unassembled WGS sequence"/>
</dbReference>
<dbReference type="InterPro" id="IPR009852">
    <property type="entry name" value="CENPJ_C_dom"/>
</dbReference>
<evidence type="ECO:0000259" key="4">
    <source>
        <dbReference type="Pfam" id="PF07202"/>
    </source>
</evidence>
<dbReference type="OrthoDB" id="10252174at2759"/>
<feature type="region of interest" description="Disordered" evidence="3">
    <location>
        <begin position="821"/>
        <end position="886"/>
    </location>
</feature>
<dbReference type="PANTHER" id="PTHR10331:SF6">
    <property type="entry name" value="SPINDLE ASSEMBLY ABNORMAL 4"/>
    <property type="match status" value="1"/>
</dbReference>
<dbReference type="GO" id="GO:0060271">
    <property type="term" value="P:cilium assembly"/>
    <property type="evidence" value="ECO:0007669"/>
    <property type="project" value="TreeGrafter"/>
</dbReference>
<dbReference type="PANTHER" id="PTHR10331">
    <property type="entry name" value="T COMPLEX PROTEIN 10"/>
    <property type="match status" value="1"/>
</dbReference>
<feature type="compositionally biased region" description="Basic and acidic residues" evidence="3">
    <location>
        <begin position="134"/>
        <end position="148"/>
    </location>
</feature>
<sequence length="1153" mass="131899">MDNSYSESDVSLSPSQIFEKLDMLRQLQIMQRGKLLKQRLDYQNSPEISSSITEIVSHFSNSTTYNTFKSLLQSPRDRSNDATPLPEVTCTNSDPRGGQNVQNLIDGVSVLNLSHESENITKSPISSQALNPSKLRDSSENLDKDDRISSNNKKHISLDEMPILSPKKNFEELIVDTLKNDQQQHKQHLKENVTTITKKQYLKRGEGMARFGIKKNNLIIQNTKSLPWRLKAGSSKMQKIPSSEIRHKTNKEAEMLVHVPSSLPIPNQVVSIEKVHNQQELSDSKKNYVKPSTNLQMNNISNLTVKVPIPKHPIHTNKGKNWAAVLTKEQDDFLRKLKQSEYYKNFSSLNKSVESDISSCESSKVIQNKEIAEQNLFDLIEKKVSHDSFNINNSFFDKFIRSKFECSGESTPLIMQKCLTENPGLMHINSNLRKNKINKVSGSEDESCISECTDCSECCSVSTCCSCQTEAQSNQPKIMAQNIKIMKGNAKLSQIEVHNGRDVSQDQCQNGNDKSDIDKVNSNIAEMNAKLIATSDTLKVRLQELEDEIETFRKENANITKMREEIDLERQKFYEEKSAFEQKFNEEKILSEYYLAEEKEKLMKQKQIYERYVRDMRGRLNKKEKDEVANLKKEISVLKDDIRVKDAKSTSTIARLRNQLKLMEKDKKNLEEEVEKLKKENKRIQHSNEVTRRLTNIKYLEQINRKLSTMAARETKSEIDLDPDIKYKAFEIEKQSKLMTKGIRTRAKSVPNLNVTSKYAKYFSQKDSVSDKGKNTLVTTYVYTSDNDIDNESIGEDSNGELPQSFSENDDNYLEKIYNERFKSNSPSSKRSSVTNSPPYQNTRGDTSSFFLQKSSSVPSNKKAKSPIHNITPNSSSSNISKSPPISERLHHTFNQQPVKEAKNCLHNKSISPLSVISNQSTNSQKPMTVIYNESMYNNNDDRLMPSPEPTSSTTITKTNLNPIETLKPNGTRELRFSNGNLKIMSADGKYSKFIYYNGDIKENFYNKGVIKYFYSESKTYHTTHSDGLEVLEFPDGQVEKRYRDGSSEIRLPNGMVRYFDPNSDAVREEWRYPDGTALSVSSNGEQHITFPNGQIEVHTKDHKRREFPDGSVKLVYSDGTSETRYASGRIRIKDKHGNLIMDSSLRKNHTMR</sequence>
<dbReference type="InterPro" id="IPR047002">
    <property type="entry name" value="Tcp10_C_sf"/>
</dbReference>
<dbReference type="GO" id="GO:0015631">
    <property type="term" value="F:tubulin binding"/>
    <property type="evidence" value="ECO:0007669"/>
    <property type="project" value="TreeGrafter"/>
</dbReference>
<feature type="region of interest" description="Disordered" evidence="3">
    <location>
        <begin position="788"/>
        <end position="808"/>
    </location>
</feature>
<reference evidence="6" key="1">
    <citation type="submission" date="2021-02" db="EMBL/GenBank/DDBJ databases">
        <authorList>
            <person name="Steward A R."/>
        </authorList>
    </citation>
    <scope>NUCLEOTIDE SEQUENCE</scope>
</reference>
<evidence type="ECO:0008006" key="8">
    <source>
        <dbReference type="Google" id="ProtNLM"/>
    </source>
</evidence>
<feature type="compositionally biased region" description="Acidic residues" evidence="3">
    <location>
        <begin position="788"/>
        <end position="799"/>
    </location>
</feature>
<feature type="compositionally biased region" description="Polar residues" evidence="3">
    <location>
        <begin position="840"/>
        <end position="860"/>
    </location>
</feature>
<dbReference type="AlphaFoldDB" id="A0A821W2Z2"/>
<feature type="compositionally biased region" description="Polar residues" evidence="3">
    <location>
        <begin position="89"/>
        <end position="99"/>
    </location>
</feature>
<dbReference type="InterPro" id="IPR058029">
    <property type="entry name" value="Tubulin-bd_CENPJ"/>
</dbReference>
<feature type="coiled-coil region" evidence="2">
    <location>
        <begin position="528"/>
        <end position="694"/>
    </location>
</feature>
<dbReference type="GO" id="GO:0005813">
    <property type="term" value="C:centrosome"/>
    <property type="evidence" value="ECO:0007669"/>
    <property type="project" value="TreeGrafter"/>
</dbReference>
<name>A0A821W2Z2_9NEOP</name>
<dbReference type="GO" id="GO:0061511">
    <property type="term" value="P:centriole elongation"/>
    <property type="evidence" value="ECO:0007669"/>
    <property type="project" value="TreeGrafter"/>
</dbReference>
<feature type="domain" description="Centromere protein J C-terminal" evidence="4">
    <location>
        <begin position="1027"/>
        <end position="1055"/>
    </location>
</feature>
<comment type="similarity">
    <text evidence="1">Belongs to the TCP10 family.</text>
</comment>
<feature type="region of interest" description="Disordered" evidence="3">
    <location>
        <begin position="122"/>
        <end position="154"/>
    </location>
</feature>
<evidence type="ECO:0000313" key="7">
    <source>
        <dbReference type="Proteomes" id="UP000663880"/>
    </source>
</evidence>
<feature type="domain" description="Centromere protein J C-terminal" evidence="4">
    <location>
        <begin position="1104"/>
        <end position="1133"/>
    </location>
</feature>
<dbReference type="GO" id="GO:0005814">
    <property type="term" value="C:centriole"/>
    <property type="evidence" value="ECO:0007669"/>
    <property type="project" value="TreeGrafter"/>
</dbReference>
<evidence type="ECO:0000313" key="6">
    <source>
        <dbReference type="EMBL" id="CAF4917152.1"/>
    </source>
</evidence>
<gene>
    <name evidence="6" type="ORF">PMACD_LOCUS12690</name>
</gene>
<accession>A0A821W2Z2</accession>
<evidence type="ECO:0000256" key="3">
    <source>
        <dbReference type="SAM" id="MobiDB-lite"/>
    </source>
</evidence>
<proteinExistence type="inferred from homology"/>